<comment type="caution">
    <text evidence="2">The sequence shown here is derived from an EMBL/GenBank/DDBJ whole genome shotgun (WGS) entry which is preliminary data.</text>
</comment>
<dbReference type="Proteomes" id="UP000784294">
    <property type="component" value="Unassembled WGS sequence"/>
</dbReference>
<protein>
    <submittedName>
        <fullName evidence="2">Uncharacterized protein</fullName>
    </submittedName>
</protein>
<gene>
    <name evidence="2" type="ORF">PXEA_LOCUS3185</name>
</gene>
<keyword evidence="3" id="KW-1185">Reference proteome</keyword>
<accession>A0A3S5FC22</accession>
<organism evidence="2 3">
    <name type="scientific">Protopolystoma xenopodis</name>
    <dbReference type="NCBI Taxonomy" id="117903"/>
    <lineage>
        <taxon>Eukaryota</taxon>
        <taxon>Metazoa</taxon>
        <taxon>Spiralia</taxon>
        <taxon>Lophotrochozoa</taxon>
        <taxon>Platyhelminthes</taxon>
        <taxon>Monogenea</taxon>
        <taxon>Polyopisthocotylea</taxon>
        <taxon>Polystomatidea</taxon>
        <taxon>Polystomatidae</taxon>
        <taxon>Protopolystoma</taxon>
    </lineage>
</organism>
<sequence length="198" mass="21367">MLLEALLPIPCIWVTYSRLKPLSESHDQAFATWTMSLVQPTIPLDLSVESQRSLRSSIGPSSNAGSAALAAEAARTRREKIMARMSGAQRRFITQLGADAAAASATKNSSELTCVTTGEAIDPEEPSTESMDFESESFESSRLLRPAALGLNRQLPEFMVPTNSAARLPTTSTVTCTLCLTILLAGYLFFDTSGMKPF</sequence>
<name>A0A3S5FC22_9PLAT</name>
<dbReference type="EMBL" id="CAAALY010007144">
    <property type="protein sequence ID" value="VEL09745.1"/>
    <property type="molecule type" value="Genomic_DNA"/>
</dbReference>
<keyword evidence="1" id="KW-0812">Transmembrane</keyword>
<keyword evidence="1" id="KW-0472">Membrane</keyword>
<evidence type="ECO:0000256" key="1">
    <source>
        <dbReference type="SAM" id="Phobius"/>
    </source>
</evidence>
<reference evidence="2" key="1">
    <citation type="submission" date="2018-11" db="EMBL/GenBank/DDBJ databases">
        <authorList>
            <consortium name="Pathogen Informatics"/>
        </authorList>
    </citation>
    <scope>NUCLEOTIDE SEQUENCE</scope>
</reference>
<dbReference type="AlphaFoldDB" id="A0A3S5FC22"/>
<keyword evidence="1" id="KW-1133">Transmembrane helix</keyword>
<feature type="transmembrane region" description="Helical" evidence="1">
    <location>
        <begin position="168"/>
        <end position="190"/>
    </location>
</feature>
<proteinExistence type="predicted"/>
<evidence type="ECO:0000313" key="3">
    <source>
        <dbReference type="Proteomes" id="UP000784294"/>
    </source>
</evidence>
<evidence type="ECO:0000313" key="2">
    <source>
        <dbReference type="EMBL" id="VEL09745.1"/>
    </source>
</evidence>